<evidence type="ECO:0000259" key="2">
    <source>
        <dbReference type="PROSITE" id="PS51455"/>
    </source>
</evidence>
<dbReference type="Gene3D" id="3.30.810.10">
    <property type="entry name" value="2-Layer Sandwich"/>
    <property type="match status" value="1"/>
</dbReference>
<protein>
    <recommendedName>
        <fullName evidence="2">PIPK domain-containing protein</fullName>
    </recommendedName>
</protein>
<dbReference type="PANTHER" id="PTHR23086">
    <property type="entry name" value="PHOSPHATIDYLINOSITOL-4-PHOSPHATE 5-KINASE"/>
    <property type="match status" value="1"/>
</dbReference>
<dbReference type="InterPro" id="IPR027483">
    <property type="entry name" value="PInositol-4-P-4/5-kinase_C_sf"/>
</dbReference>
<dbReference type="SUPFAM" id="SSF56104">
    <property type="entry name" value="SAICAR synthase-like"/>
    <property type="match status" value="1"/>
</dbReference>
<proteinExistence type="predicted"/>
<dbReference type="InterPro" id="IPR002498">
    <property type="entry name" value="PInositol-4-P-4/5-kinase_core"/>
</dbReference>
<organism evidence="3">
    <name type="scientific">Arcella intermedia</name>
    <dbReference type="NCBI Taxonomy" id="1963864"/>
    <lineage>
        <taxon>Eukaryota</taxon>
        <taxon>Amoebozoa</taxon>
        <taxon>Tubulinea</taxon>
        <taxon>Elardia</taxon>
        <taxon>Arcellinida</taxon>
        <taxon>Sphaerothecina</taxon>
        <taxon>Arcellidae</taxon>
        <taxon>Arcella</taxon>
    </lineage>
</organism>
<dbReference type="GO" id="GO:0005524">
    <property type="term" value="F:ATP binding"/>
    <property type="evidence" value="ECO:0007669"/>
    <property type="project" value="UniProtKB-UniRule"/>
</dbReference>
<dbReference type="PROSITE" id="PS51455">
    <property type="entry name" value="PIPK"/>
    <property type="match status" value="1"/>
</dbReference>
<dbReference type="GO" id="GO:0046854">
    <property type="term" value="P:phosphatidylinositol phosphate biosynthetic process"/>
    <property type="evidence" value="ECO:0007669"/>
    <property type="project" value="TreeGrafter"/>
</dbReference>
<dbReference type="EMBL" id="GIBP01003075">
    <property type="protein sequence ID" value="NDV32044.1"/>
    <property type="molecule type" value="Transcribed_RNA"/>
</dbReference>
<sequence length="376" mass="43708">MSSDVGPPPPPSPGTAVFDENTVEDVIDGLKVLHEKRKPIYKDSYKLFTPKDFGESDQFKVKRSNGDILKIKDFAPRVFHQIRLNFGVNEDAYLNSFKDRNNLTPTKGQGKSGAFFIFTNDKQFILKTATGEERDFLMSILENYWQHLQKYPNTLLPRYYGVYSMKHEGIGGVTRFIVMNNLFNTPFELVEKYDLKGSFMGRYVSDKKRKPGAILKDLDIEHDKRKLYFPKHLRIEFIEQLKKDSNFLASFKVMDYSLLLGIAYETPENKEKNEAELKKLKENPFVIPELVQNKFQQYYNGAKVTRPDGGTEVYYVGIIDILIQYVAKKKLEHLLKTVAYPGEEVSVVNPKYYSDRFFDFIKNLVYVPEEEENTQQ</sequence>
<evidence type="ECO:0000313" key="3">
    <source>
        <dbReference type="EMBL" id="NDV32044.1"/>
    </source>
</evidence>
<dbReference type="Pfam" id="PF01504">
    <property type="entry name" value="PIP5K"/>
    <property type="match status" value="1"/>
</dbReference>
<dbReference type="InterPro" id="IPR023610">
    <property type="entry name" value="PInositol-4/5-P-5/4-kinase"/>
</dbReference>
<dbReference type="SMART" id="SM00330">
    <property type="entry name" value="PIPKc"/>
    <property type="match status" value="1"/>
</dbReference>
<reference evidence="3" key="1">
    <citation type="journal article" date="2020" name="J. Eukaryot. Microbiol.">
        <title>De novo Sequencing, Assembly and Annotation of the Transcriptome for the Free-Living Testate Amoeba Arcella intermedia.</title>
        <authorList>
            <person name="Ribeiro G.M."/>
            <person name="Porfirio-Sousa A.L."/>
            <person name="Maurer-Alcala X.X."/>
            <person name="Katz L.A."/>
            <person name="Lahr D.J.G."/>
        </authorList>
    </citation>
    <scope>NUCLEOTIDE SEQUENCE</scope>
</reference>
<keyword evidence="1" id="KW-0067">ATP-binding</keyword>
<name>A0A6B2L4Z5_9EUKA</name>
<keyword evidence="1" id="KW-0418">Kinase</keyword>
<dbReference type="GO" id="GO:0016308">
    <property type="term" value="F:1-phosphatidylinositol-4-phosphate 5-kinase activity"/>
    <property type="evidence" value="ECO:0007669"/>
    <property type="project" value="TreeGrafter"/>
</dbReference>
<dbReference type="AlphaFoldDB" id="A0A6B2L4Z5"/>
<keyword evidence="1" id="KW-0808">Transferase</keyword>
<feature type="domain" description="PIPK" evidence="2">
    <location>
        <begin position="10"/>
        <end position="365"/>
    </location>
</feature>
<dbReference type="GO" id="GO:0005886">
    <property type="term" value="C:plasma membrane"/>
    <property type="evidence" value="ECO:0007669"/>
    <property type="project" value="TreeGrafter"/>
</dbReference>
<accession>A0A6B2L4Z5</accession>
<evidence type="ECO:0000256" key="1">
    <source>
        <dbReference type="PROSITE-ProRule" id="PRU00781"/>
    </source>
</evidence>
<dbReference type="InterPro" id="IPR027484">
    <property type="entry name" value="PInositol-4-P-5-kinase_N"/>
</dbReference>
<dbReference type="Gene3D" id="3.30.800.10">
    <property type="entry name" value="Phosphatidylinositol Phosphate Kinase II Beta"/>
    <property type="match status" value="1"/>
</dbReference>
<dbReference type="CDD" id="cd00139">
    <property type="entry name" value="PIPKc"/>
    <property type="match status" value="1"/>
</dbReference>
<dbReference type="PANTHER" id="PTHR23086:SF8">
    <property type="entry name" value="PHOSPHATIDYLINOSITOL 5-PHOSPHATE 4-KINASE, ISOFORM A"/>
    <property type="match status" value="1"/>
</dbReference>
<keyword evidence="1" id="KW-0547">Nucleotide-binding</keyword>